<accession>A0ABV4X7Z1</accession>
<proteinExistence type="predicted"/>
<dbReference type="EMBL" id="JBHFNQ010000143">
    <property type="protein sequence ID" value="MFB2878911.1"/>
    <property type="molecule type" value="Genomic_DNA"/>
</dbReference>
<comment type="caution">
    <text evidence="1">The sequence shown here is derived from an EMBL/GenBank/DDBJ whole genome shotgun (WGS) entry which is preliminary data.</text>
</comment>
<dbReference type="Proteomes" id="UP001576774">
    <property type="component" value="Unassembled WGS sequence"/>
</dbReference>
<name>A0ABV4X7Z1_9CYAN</name>
<sequence>MRNFRGIVPNMEVLRAGGMVEAIACQENLKLNFIKSSLFP</sequence>
<evidence type="ECO:0000313" key="1">
    <source>
        <dbReference type="EMBL" id="MFB2878911.1"/>
    </source>
</evidence>
<keyword evidence="2" id="KW-1185">Reference proteome</keyword>
<organism evidence="1 2">
    <name type="scientific">Floridaenema aerugineum BLCC-F46</name>
    <dbReference type="NCBI Taxonomy" id="3153654"/>
    <lineage>
        <taxon>Bacteria</taxon>
        <taxon>Bacillati</taxon>
        <taxon>Cyanobacteriota</taxon>
        <taxon>Cyanophyceae</taxon>
        <taxon>Oscillatoriophycideae</taxon>
        <taxon>Aerosakkonematales</taxon>
        <taxon>Aerosakkonemataceae</taxon>
        <taxon>Floridanema</taxon>
        <taxon>Floridanema aerugineum</taxon>
    </lineage>
</organism>
<dbReference type="RefSeq" id="WP_413271966.1">
    <property type="nucleotide sequence ID" value="NZ_JBHFNQ010000143.1"/>
</dbReference>
<evidence type="ECO:0000313" key="2">
    <source>
        <dbReference type="Proteomes" id="UP001576774"/>
    </source>
</evidence>
<protein>
    <submittedName>
        <fullName evidence="1">Uncharacterized protein</fullName>
    </submittedName>
</protein>
<gene>
    <name evidence="1" type="ORF">ACE1CC_18835</name>
</gene>
<reference evidence="1 2" key="1">
    <citation type="submission" date="2024-09" db="EMBL/GenBank/DDBJ databases">
        <title>Floridaenema gen nov. (Aerosakkonemataceae, Aerosakkonematales ord. nov., Cyanobacteria) from benthic tropical and subtropical fresh waters, with the description of four new species.</title>
        <authorList>
            <person name="Moretto J.A."/>
            <person name="Berthold D.E."/>
            <person name="Lefler F.W."/>
            <person name="Huang I.-S."/>
            <person name="Laughinghouse H. IV."/>
        </authorList>
    </citation>
    <scope>NUCLEOTIDE SEQUENCE [LARGE SCALE GENOMIC DNA]</scope>
    <source>
        <strain evidence="1 2">BLCC-F46</strain>
    </source>
</reference>